<keyword evidence="3" id="KW-0012">Acyltransferase</keyword>
<keyword evidence="1" id="KW-0812">Transmembrane</keyword>
<feature type="transmembrane region" description="Helical" evidence="1">
    <location>
        <begin position="320"/>
        <end position="340"/>
    </location>
</feature>
<evidence type="ECO:0000259" key="2">
    <source>
        <dbReference type="Pfam" id="PF01757"/>
    </source>
</evidence>
<feature type="transmembrane region" description="Helical" evidence="1">
    <location>
        <begin position="180"/>
        <end position="198"/>
    </location>
</feature>
<dbReference type="GO" id="GO:0016746">
    <property type="term" value="F:acyltransferase activity"/>
    <property type="evidence" value="ECO:0007669"/>
    <property type="project" value="UniProtKB-KW"/>
</dbReference>
<feature type="domain" description="Acyltransferase 3" evidence="2">
    <location>
        <begin position="8"/>
        <end position="335"/>
    </location>
</feature>
<dbReference type="RefSeq" id="WP_286279113.1">
    <property type="nucleotide sequence ID" value="NZ_AP027731.1"/>
</dbReference>
<reference evidence="4" key="1">
    <citation type="journal article" date="2019" name="Int. J. Syst. Evol. Microbiol.">
        <title>The Global Catalogue of Microorganisms (GCM) 10K type strain sequencing project: providing services to taxonomists for standard genome sequencing and annotation.</title>
        <authorList>
            <consortium name="The Broad Institute Genomics Platform"/>
            <consortium name="The Broad Institute Genome Sequencing Center for Infectious Disease"/>
            <person name="Wu L."/>
            <person name="Ma J."/>
        </authorList>
    </citation>
    <scope>NUCLEOTIDE SEQUENCE [LARGE SCALE GENOMIC DNA]</scope>
    <source>
        <strain evidence="4">NBRC 108725</strain>
    </source>
</reference>
<feature type="transmembrane region" description="Helical" evidence="1">
    <location>
        <begin position="291"/>
        <end position="308"/>
    </location>
</feature>
<evidence type="ECO:0000313" key="4">
    <source>
        <dbReference type="Proteomes" id="UP001321498"/>
    </source>
</evidence>
<dbReference type="Pfam" id="PF01757">
    <property type="entry name" value="Acyl_transf_3"/>
    <property type="match status" value="1"/>
</dbReference>
<dbReference type="InterPro" id="IPR002656">
    <property type="entry name" value="Acyl_transf_3_dom"/>
</dbReference>
<accession>A0ABM8GCB4</accession>
<protein>
    <submittedName>
        <fullName evidence="3">Acyltransferase</fullName>
    </submittedName>
</protein>
<feature type="transmembrane region" description="Helical" evidence="1">
    <location>
        <begin position="46"/>
        <end position="66"/>
    </location>
</feature>
<sequence length="393" mass="43201">MNRPEPIPALTGLRIVGAVWVALFHFQSPLFDASNTLRLLEPVLAYGPKGVPLFFLLSGYIIWHNYGSARLLRSKREPVRFFWRRVARLWPVNVLALVLAVPVLWNAVIVHDYWGSAHPDWFSIGGFLGSAMMVQVLGSPYPMAVYPWNAPSWSLSAEMVAYLIFPVILFAALRIKAARLRWLCVPAALALTVVAYLPGFDFPYRWLLDLMLVFVAGVLLRVAGRPTFSPRMMAAVQIVAPVAVVLACYAAQPLLIMPFLALWVWSLAAPTGPVVALMTTKPMQIAGLSSYSLYMLHWVIFGYGYLLTENMVLVGVGRDLFVVGCLAAVAAASYLCWRFFETPARKVLNLAFERAWPGQGKQTASEEILEADAGVGAAAHAAAPVVERVGADA</sequence>
<name>A0ABM8GCB4_9MICO</name>
<dbReference type="InterPro" id="IPR050879">
    <property type="entry name" value="Acyltransferase_3"/>
</dbReference>
<feature type="transmembrane region" description="Helical" evidence="1">
    <location>
        <begin position="7"/>
        <end position="26"/>
    </location>
</feature>
<feature type="transmembrane region" description="Helical" evidence="1">
    <location>
        <begin position="204"/>
        <end position="223"/>
    </location>
</feature>
<feature type="transmembrane region" description="Helical" evidence="1">
    <location>
        <begin position="87"/>
        <end position="105"/>
    </location>
</feature>
<feature type="transmembrane region" description="Helical" evidence="1">
    <location>
        <begin position="235"/>
        <end position="256"/>
    </location>
</feature>
<dbReference type="PANTHER" id="PTHR23028">
    <property type="entry name" value="ACETYLTRANSFERASE"/>
    <property type="match status" value="1"/>
</dbReference>
<dbReference type="EMBL" id="AP027731">
    <property type="protein sequence ID" value="BDZ45885.1"/>
    <property type="molecule type" value="Genomic_DNA"/>
</dbReference>
<organism evidence="3 4">
    <name type="scientific">Naasia aerilata</name>
    <dbReference type="NCBI Taxonomy" id="1162966"/>
    <lineage>
        <taxon>Bacteria</taxon>
        <taxon>Bacillati</taxon>
        <taxon>Actinomycetota</taxon>
        <taxon>Actinomycetes</taxon>
        <taxon>Micrococcales</taxon>
        <taxon>Microbacteriaceae</taxon>
        <taxon>Naasia</taxon>
    </lineage>
</organism>
<keyword evidence="4" id="KW-1185">Reference proteome</keyword>
<dbReference type="Proteomes" id="UP001321498">
    <property type="component" value="Chromosome"/>
</dbReference>
<evidence type="ECO:0000313" key="3">
    <source>
        <dbReference type="EMBL" id="BDZ45885.1"/>
    </source>
</evidence>
<dbReference type="PANTHER" id="PTHR23028:SF53">
    <property type="entry name" value="ACYL_TRANSF_3 DOMAIN-CONTAINING PROTEIN"/>
    <property type="match status" value="1"/>
</dbReference>
<keyword evidence="1" id="KW-0472">Membrane</keyword>
<feature type="transmembrane region" description="Helical" evidence="1">
    <location>
        <begin position="153"/>
        <end position="173"/>
    </location>
</feature>
<evidence type="ECO:0000256" key="1">
    <source>
        <dbReference type="SAM" id="Phobius"/>
    </source>
</evidence>
<keyword evidence="1" id="KW-1133">Transmembrane helix</keyword>
<keyword evidence="3" id="KW-0808">Transferase</keyword>
<proteinExistence type="predicted"/>
<gene>
    <name evidence="3" type="ORF">GCM10025866_17940</name>
</gene>